<reference evidence="1" key="1">
    <citation type="submission" date="2014-11" db="EMBL/GenBank/DDBJ databases">
        <authorList>
            <person name="Amaro Gonzalez C."/>
        </authorList>
    </citation>
    <scope>NUCLEOTIDE SEQUENCE</scope>
</reference>
<protein>
    <submittedName>
        <fullName evidence="1">Uncharacterized protein</fullName>
    </submittedName>
</protein>
<dbReference type="AlphaFoldDB" id="A0A0E9UUS0"/>
<proteinExistence type="predicted"/>
<organism evidence="1">
    <name type="scientific">Anguilla anguilla</name>
    <name type="common">European freshwater eel</name>
    <name type="synonym">Muraena anguilla</name>
    <dbReference type="NCBI Taxonomy" id="7936"/>
    <lineage>
        <taxon>Eukaryota</taxon>
        <taxon>Metazoa</taxon>
        <taxon>Chordata</taxon>
        <taxon>Craniata</taxon>
        <taxon>Vertebrata</taxon>
        <taxon>Euteleostomi</taxon>
        <taxon>Actinopterygii</taxon>
        <taxon>Neopterygii</taxon>
        <taxon>Teleostei</taxon>
        <taxon>Anguilliformes</taxon>
        <taxon>Anguillidae</taxon>
        <taxon>Anguilla</taxon>
    </lineage>
</organism>
<evidence type="ECO:0000313" key="1">
    <source>
        <dbReference type="EMBL" id="JAH68935.1"/>
    </source>
</evidence>
<sequence length="24" mass="2705">MPGVNTQNQYPLDLETAGWIKTDL</sequence>
<reference evidence="1" key="2">
    <citation type="journal article" date="2015" name="Fish Shellfish Immunol.">
        <title>Early steps in the European eel (Anguilla anguilla)-Vibrio vulnificus interaction in the gills: Role of the RtxA13 toxin.</title>
        <authorList>
            <person name="Callol A."/>
            <person name="Pajuelo D."/>
            <person name="Ebbesson L."/>
            <person name="Teles M."/>
            <person name="MacKenzie S."/>
            <person name="Amaro C."/>
        </authorList>
    </citation>
    <scope>NUCLEOTIDE SEQUENCE</scope>
</reference>
<accession>A0A0E9UUS0</accession>
<dbReference type="EMBL" id="GBXM01039642">
    <property type="protein sequence ID" value="JAH68935.1"/>
    <property type="molecule type" value="Transcribed_RNA"/>
</dbReference>
<name>A0A0E9UUS0_ANGAN</name>